<feature type="transmembrane region" description="Helical" evidence="6">
    <location>
        <begin position="160"/>
        <end position="184"/>
    </location>
</feature>
<feature type="transmembrane region" description="Helical" evidence="6">
    <location>
        <begin position="29"/>
        <end position="48"/>
    </location>
</feature>
<organism evidence="8 9">
    <name type="scientific">Candidatus Polarisedimenticola svalbardensis</name>
    <dbReference type="NCBI Taxonomy" id="2886004"/>
    <lineage>
        <taxon>Bacteria</taxon>
        <taxon>Pseudomonadati</taxon>
        <taxon>Acidobacteriota</taxon>
        <taxon>Candidatus Polarisedimenticolia</taxon>
        <taxon>Candidatus Polarisedimenticolales</taxon>
        <taxon>Candidatus Polarisedimenticolaceae</taxon>
        <taxon>Candidatus Polarisedimenticola</taxon>
    </lineage>
</organism>
<evidence type="ECO:0000256" key="5">
    <source>
        <dbReference type="ARBA" id="ARBA00023136"/>
    </source>
</evidence>
<keyword evidence="2 6" id="KW-0813">Transport</keyword>
<feature type="transmembrane region" description="Helical" evidence="6">
    <location>
        <begin position="205"/>
        <end position="225"/>
    </location>
</feature>
<gene>
    <name evidence="8" type="ORF">IFK94_16030</name>
</gene>
<comment type="caution">
    <text evidence="8">The sequence shown here is derived from an EMBL/GenBank/DDBJ whole genome shotgun (WGS) entry which is preliminary data.</text>
</comment>
<proteinExistence type="inferred from homology"/>
<evidence type="ECO:0000256" key="1">
    <source>
        <dbReference type="ARBA" id="ARBA00004651"/>
    </source>
</evidence>
<keyword evidence="4 6" id="KW-1133">Transmembrane helix</keyword>
<dbReference type="Gene3D" id="1.10.3720.10">
    <property type="entry name" value="MetI-like"/>
    <property type="match status" value="1"/>
</dbReference>
<feature type="transmembrane region" description="Helical" evidence="6">
    <location>
        <begin position="307"/>
        <end position="330"/>
    </location>
</feature>
<evidence type="ECO:0000256" key="3">
    <source>
        <dbReference type="ARBA" id="ARBA00022692"/>
    </source>
</evidence>
<dbReference type="CDD" id="cd06261">
    <property type="entry name" value="TM_PBP2"/>
    <property type="match status" value="1"/>
</dbReference>
<sequence length="368" mass="37900">MTAGFVTFRPNRLAAGEALYLWSAAGDGAAALVLLVWAVVLSASVLALPGRLRSAITGLGPCILVPALLLLAGQVAARTAQEVGLIARVSFGAGIWIPLFALPALFADTFQRDLKSRPLLGTAALLSAAVILYGFASGGMEHLSIVKEYSNREARFLGELRTHLALSGSAVGLATLGGVPLGALTHRWARLRAPAFFTLNTLQTIPSLALFGILIPLLGALTARFPALAELGVRGIGTAPALIALTVYSLLPIARNTYTGFCAVDPAAVDAGRGMGMTRTQLLLQVELPIASPIILNGIRVAMVQTIGLTAVAALIGAGGFGVFIFQGLGQAASDLILLGAIPTVLIAVVADGFLSGIIGMSRPRGLR</sequence>
<feature type="domain" description="ABC transmembrane type-1" evidence="7">
    <location>
        <begin position="160"/>
        <end position="355"/>
    </location>
</feature>
<dbReference type="InterPro" id="IPR051204">
    <property type="entry name" value="ABC_transp_perm/SBD"/>
</dbReference>
<feature type="transmembrane region" description="Helical" evidence="6">
    <location>
        <begin position="231"/>
        <end position="251"/>
    </location>
</feature>
<dbReference type="PROSITE" id="PS50928">
    <property type="entry name" value="ABC_TM1"/>
    <property type="match status" value="1"/>
</dbReference>
<evidence type="ECO:0000259" key="7">
    <source>
        <dbReference type="PROSITE" id="PS50928"/>
    </source>
</evidence>
<accession>A0A8J7C2V9</accession>
<dbReference type="AlphaFoldDB" id="A0A8J7C2V9"/>
<evidence type="ECO:0000313" key="8">
    <source>
        <dbReference type="EMBL" id="MBD3869630.1"/>
    </source>
</evidence>
<dbReference type="PANTHER" id="PTHR30177">
    <property type="entry name" value="GLYCINE BETAINE/L-PROLINE TRANSPORT SYSTEM PERMEASE PROTEIN PROW"/>
    <property type="match status" value="1"/>
</dbReference>
<name>A0A8J7C2V9_9BACT</name>
<dbReference type="Pfam" id="PF00528">
    <property type="entry name" value="BPD_transp_1"/>
    <property type="match status" value="1"/>
</dbReference>
<evidence type="ECO:0000313" key="9">
    <source>
        <dbReference type="Proteomes" id="UP000648239"/>
    </source>
</evidence>
<dbReference type="InterPro" id="IPR035906">
    <property type="entry name" value="MetI-like_sf"/>
</dbReference>
<comment type="subcellular location">
    <subcellularLocation>
        <location evidence="1 6">Cell membrane</location>
        <topology evidence="1 6">Multi-pass membrane protein</topology>
    </subcellularLocation>
</comment>
<protein>
    <submittedName>
        <fullName evidence="8">ABC transporter permease</fullName>
    </submittedName>
</protein>
<evidence type="ECO:0000256" key="2">
    <source>
        <dbReference type="ARBA" id="ARBA00022448"/>
    </source>
</evidence>
<feature type="transmembrane region" description="Helical" evidence="6">
    <location>
        <begin position="119"/>
        <end position="140"/>
    </location>
</feature>
<dbReference type="GO" id="GO:0005886">
    <property type="term" value="C:plasma membrane"/>
    <property type="evidence" value="ECO:0007669"/>
    <property type="project" value="UniProtKB-SubCell"/>
</dbReference>
<evidence type="ECO:0000256" key="6">
    <source>
        <dbReference type="RuleBase" id="RU363032"/>
    </source>
</evidence>
<feature type="transmembrane region" description="Helical" evidence="6">
    <location>
        <begin position="336"/>
        <end position="359"/>
    </location>
</feature>
<feature type="transmembrane region" description="Helical" evidence="6">
    <location>
        <begin position="55"/>
        <end position="73"/>
    </location>
</feature>
<dbReference type="GO" id="GO:0031460">
    <property type="term" value="P:glycine betaine transport"/>
    <property type="evidence" value="ECO:0007669"/>
    <property type="project" value="TreeGrafter"/>
</dbReference>
<feature type="transmembrane region" description="Helical" evidence="6">
    <location>
        <begin position="85"/>
        <end position="107"/>
    </location>
</feature>
<keyword evidence="5 6" id="KW-0472">Membrane</keyword>
<keyword evidence="3 6" id="KW-0812">Transmembrane</keyword>
<dbReference type="EMBL" id="JACXWD010000136">
    <property type="protein sequence ID" value="MBD3869630.1"/>
    <property type="molecule type" value="Genomic_DNA"/>
</dbReference>
<reference evidence="8 9" key="1">
    <citation type="submission" date="2020-08" db="EMBL/GenBank/DDBJ databases">
        <title>Acidobacteriota in marine sediments use diverse sulfur dissimilation pathways.</title>
        <authorList>
            <person name="Wasmund K."/>
        </authorList>
    </citation>
    <scope>NUCLEOTIDE SEQUENCE [LARGE SCALE GENOMIC DNA]</scope>
    <source>
        <strain evidence="8">MAG AM4</strain>
    </source>
</reference>
<evidence type="ECO:0000256" key="4">
    <source>
        <dbReference type="ARBA" id="ARBA00022989"/>
    </source>
</evidence>
<dbReference type="SUPFAM" id="SSF161098">
    <property type="entry name" value="MetI-like"/>
    <property type="match status" value="1"/>
</dbReference>
<dbReference type="PANTHER" id="PTHR30177:SF30">
    <property type="entry name" value="GLYCINE BETAINE UPTAKE SYSTEM PERMEASE PROTEIN YEHY"/>
    <property type="match status" value="1"/>
</dbReference>
<comment type="similarity">
    <text evidence="6">Belongs to the binding-protein-dependent transport system permease family.</text>
</comment>
<dbReference type="GO" id="GO:0055085">
    <property type="term" value="P:transmembrane transport"/>
    <property type="evidence" value="ECO:0007669"/>
    <property type="project" value="InterPro"/>
</dbReference>
<dbReference type="InterPro" id="IPR000515">
    <property type="entry name" value="MetI-like"/>
</dbReference>
<dbReference type="Proteomes" id="UP000648239">
    <property type="component" value="Unassembled WGS sequence"/>
</dbReference>